<evidence type="ECO:0000313" key="11">
    <source>
        <dbReference type="Proteomes" id="UP000257109"/>
    </source>
</evidence>
<dbReference type="Pfam" id="PF07727">
    <property type="entry name" value="RVT_2"/>
    <property type="match status" value="1"/>
</dbReference>
<feature type="domain" description="Reverse transcriptase Ty1/copia-type" evidence="6">
    <location>
        <begin position="435"/>
        <end position="559"/>
    </location>
</feature>
<dbReference type="InterPro" id="IPR036397">
    <property type="entry name" value="RNaseH_sf"/>
</dbReference>
<keyword evidence="11" id="KW-1185">Reference proteome</keyword>
<dbReference type="Pfam" id="PF25597">
    <property type="entry name" value="SH3_retrovirus"/>
    <property type="match status" value="1"/>
</dbReference>
<evidence type="ECO:0000313" key="10">
    <source>
        <dbReference type="EMBL" id="RDX85061.1"/>
    </source>
</evidence>
<comment type="caution">
    <text evidence="10">The sequence shown here is derived from an EMBL/GenBank/DDBJ whole genome shotgun (WGS) entry which is preliminary data.</text>
</comment>
<reference evidence="10" key="1">
    <citation type="submission" date="2018-05" db="EMBL/GenBank/DDBJ databases">
        <title>Draft genome of Mucuna pruriens seed.</title>
        <authorList>
            <person name="Nnadi N.E."/>
            <person name="Vos R."/>
            <person name="Hasami M.H."/>
            <person name="Devisetty U.K."/>
            <person name="Aguiy J.C."/>
        </authorList>
    </citation>
    <scope>NUCLEOTIDE SEQUENCE [LARGE SCALE GENOMIC DNA]</scope>
    <source>
        <strain evidence="10">JCA_2017</strain>
    </source>
</reference>
<evidence type="ECO:0000256" key="4">
    <source>
        <dbReference type="ARBA" id="ARBA00022801"/>
    </source>
</evidence>
<dbReference type="OrthoDB" id="1426048at2759"/>
<dbReference type="Pfam" id="PF22936">
    <property type="entry name" value="Pol_BBD"/>
    <property type="match status" value="1"/>
</dbReference>
<dbReference type="SUPFAM" id="SSF53098">
    <property type="entry name" value="Ribonuclease H-like"/>
    <property type="match status" value="1"/>
</dbReference>
<evidence type="ECO:0000259" key="7">
    <source>
        <dbReference type="Pfam" id="PF13976"/>
    </source>
</evidence>
<feature type="non-terminal residue" evidence="10">
    <location>
        <position position="1"/>
    </location>
</feature>
<dbReference type="PANTHER" id="PTHR42648:SF18">
    <property type="entry name" value="RETROTRANSPOSON, UNCLASSIFIED-LIKE PROTEIN"/>
    <property type="match status" value="1"/>
</dbReference>
<dbReference type="GO" id="GO:0003676">
    <property type="term" value="F:nucleic acid binding"/>
    <property type="evidence" value="ECO:0007669"/>
    <property type="project" value="InterPro"/>
</dbReference>
<dbReference type="SUPFAM" id="SSF56672">
    <property type="entry name" value="DNA/RNA polymerases"/>
    <property type="match status" value="1"/>
</dbReference>
<name>A0A371G3H9_MUCPR</name>
<evidence type="ECO:0000256" key="5">
    <source>
        <dbReference type="SAM" id="MobiDB-lite"/>
    </source>
</evidence>
<feature type="compositionally biased region" description="Low complexity" evidence="5">
    <location>
        <begin position="342"/>
        <end position="354"/>
    </location>
</feature>
<evidence type="ECO:0008006" key="12">
    <source>
        <dbReference type="Google" id="ProtNLM"/>
    </source>
</evidence>
<dbReference type="PANTHER" id="PTHR42648">
    <property type="entry name" value="TRANSPOSASE, PUTATIVE-RELATED"/>
    <property type="match status" value="1"/>
</dbReference>
<dbReference type="GO" id="GO:0004190">
    <property type="term" value="F:aspartic-type endopeptidase activity"/>
    <property type="evidence" value="ECO:0007669"/>
    <property type="project" value="UniProtKB-KW"/>
</dbReference>
<evidence type="ECO:0000259" key="6">
    <source>
        <dbReference type="Pfam" id="PF07727"/>
    </source>
</evidence>
<feature type="compositionally biased region" description="Acidic residues" evidence="5">
    <location>
        <begin position="316"/>
        <end position="336"/>
    </location>
</feature>
<dbReference type="Gene3D" id="3.30.420.10">
    <property type="entry name" value="Ribonuclease H-like superfamily/Ribonuclease H"/>
    <property type="match status" value="1"/>
</dbReference>
<keyword evidence="4" id="KW-0378">Hydrolase</keyword>
<proteinExistence type="predicted"/>
<dbReference type="InterPro" id="IPR025724">
    <property type="entry name" value="GAG-pre-integrase_dom"/>
</dbReference>
<evidence type="ECO:0000259" key="9">
    <source>
        <dbReference type="Pfam" id="PF25597"/>
    </source>
</evidence>
<dbReference type="Proteomes" id="UP000257109">
    <property type="component" value="Unassembled WGS sequence"/>
</dbReference>
<dbReference type="InterPro" id="IPR039537">
    <property type="entry name" value="Retrotran_Ty1/copia-like"/>
</dbReference>
<feature type="region of interest" description="Disordered" evidence="5">
    <location>
        <begin position="316"/>
        <end position="369"/>
    </location>
</feature>
<feature type="domain" description="Retrovirus-related Pol polyprotein from transposon TNT 1-94-like beta-barrel" evidence="8">
    <location>
        <begin position="6"/>
        <end position="59"/>
    </location>
</feature>
<dbReference type="GO" id="GO:0046872">
    <property type="term" value="F:metal ion binding"/>
    <property type="evidence" value="ECO:0007669"/>
    <property type="project" value="UniProtKB-KW"/>
</dbReference>
<feature type="domain" description="GAG-pre-integrase" evidence="7">
    <location>
        <begin position="97"/>
        <end position="159"/>
    </location>
</feature>
<dbReference type="InterPro" id="IPR043502">
    <property type="entry name" value="DNA/RNA_pol_sf"/>
</dbReference>
<dbReference type="Pfam" id="PF13976">
    <property type="entry name" value="gag_pre-integrs"/>
    <property type="match status" value="1"/>
</dbReference>
<keyword evidence="1" id="KW-0645">Protease</keyword>
<evidence type="ECO:0000256" key="2">
    <source>
        <dbReference type="ARBA" id="ARBA00022723"/>
    </source>
</evidence>
<keyword evidence="2" id="KW-0479">Metal-binding</keyword>
<feature type="domain" description="Retroviral polymerase SH3-like" evidence="9">
    <location>
        <begin position="244"/>
        <end position="307"/>
    </location>
</feature>
<dbReference type="GO" id="GO:0006508">
    <property type="term" value="P:proteolysis"/>
    <property type="evidence" value="ECO:0007669"/>
    <property type="project" value="UniProtKB-KW"/>
</dbReference>
<dbReference type="InterPro" id="IPR054722">
    <property type="entry name" value="PolX-like_BBD"/>
</dbReference>
<dbReference type="EMBL" id="QJKJ01006881">
    <property type="protein sequence ID" value="RDX85061.1"/>
    <property type="molecule type" value="Genomic_DNA"/>
</dbReference>
<evidence type="ECO:0000256" key="3">
    <source>
        <dbReference type="ARBA" id="ARBA00022750"/>
    </source>
</evidence>
<dbReference type="InterPro" id="IPR057670">
    <property type="entry name" value="SH3_retrovirus"/>
</dbReference>
<keyword evidence="3" id="KW-0064">Aspartyl protease</keyword>
<dbReference type="AlphaFoldDB" id="A0A371G3H9"/>
<evidence type="ECO:0000259" key="8">
    <source>
        <dbReference type="Pfam" id="PF22936"/>
    </source>
</evidence>
<organism evidence="10 11">
    <name type="scientific">Mucuna pruriens</name>
    <name type="common">Velvet bean</name>
    <name type="synonym">Dolichos pruriens</name>
    <dbReference type="NCBI Taxonomy" id="157652"/>
    <lineage>
        <taxon>Eukaryota</taxon>
        <taxon>Viridiplantae</taxon>
        <taxon>Streptophyta</taxon>
        <taxon>Embryophyta</taxon>
        <taxon>Tracheophyta</taxon>
        <taxon>Spermatophyta</taxon>
        <taxon>Magnoliopsida</taxon>
        <taxon>eudicotyledons</taxon>
        <taxon>Gunneridae</taxon>
        <taxon>Pentapetalae</taxon>
        <taxon>rosids</taxon>
        <taxon>fabids</taxon>
        <taxon>Fabales</taxon>
        <taxon>Fabaceae</taxon>
        <taxon>Papilionoideae</taxon>
        <taxon>50 kb inversion clade</taxon>
        <taxon>NPAAA clade</taxon>
        <taxon>indigoferoid/millettioid clade</taxon>
        <taxon>Phaseoleae</taxon>
        <taxon>Mucuna</taxon>
    </lineage>
</organism>
<gene>
    <name evidence="10" type="ORF">CR513_33797</name>
</gene>
<evidence type="ECO:0000256" key="1">
    <source>
        <dbReference type="ARBA" id="ARBA00022670"/>
    </source>
</evidence>
<accession>A0A371G3H9</accession>
<dbReference type="InterPro" id="IPR013103">
    <property type="entry name" value="RVT_2"/>
</dbReference>
<sequence>MEEGFCRTVKLGNDTTMAVVAKGSIRVQINGITQVISDVYFVPELKNNLLSLGQLQEKGLAILIQNDTCKVFHPDKGLITHTNIRGNRMFYLIASAAPKDLMCLQVEVVLEKETQLWHYRFGHLNYNELNTLACKMMVIGLPSLRSPKKICTTCLIGKQQRGQLTVVYTPQQNGVAKRKNRTIMNAVRTVLNKRQVPKVFWSEVVRWCVHIQNKSSTLVVDQRIPEETWSGVKPRVDYFRIFGCVAHAHIPDQKRNKLDDKGKRCVFLRVSDESKAYKLFDPIAKKVIVSRDVVFEEDKSWDWKRTEEEYKVDVLDWEEKENSDDQEPTQNEEADNGDINQSASSSSSSEMGSSANEENDGEQEFLVEGRAARNRRKPVWMVDYEEETNLSEEEESLMAMMMAENGSDLHSFEEASKSMKWRETMNMEIKTIEKNKMWELTDAPKGVKHIGVKWIFKTKLNESGNIEKYKAKLVAKGYAQRYEVDYTEVFAPVARLDTVRVLLALAAQCGWEVFQLDVKSAFLHGKLKEEVFVQQSEGFVKKGKEDKVYKLKKALYDLK</sequence>
<protein>
    <recommendedName>
        <fullName evidence="12">Integrase catalytic domain-containing protein</fullName>
    </recommendedName>
</protein>
<dbReference type="InterPro" id="IPR012337">
    <property type="entry name" value="RNaseH-like_sf"/>
</dbReference>